<proteinExistence type="predicted"/>
<dbReference type="OrthoDB" id="501008at2"/>
<comment type="caution">
    <text evidence="4">The sequence shown here is derived from an EMBL/GenBank/DDBJ whole genome shotgun (WGS) entry which is preliminary data.</text>
</comment>
<evidence type="ECO:0000256" key="1">
    <source>
        <dbReference type="SAM" id="Coils"/>
    </source>
</evidence>
<evidence type="ECO:0000259" key="3">
    <source>
        <dbReference type="Pfam" id="PF01145"/>
    </source>
</evidence>
<feature type="coiled-coil region" evidence="1">
    <location>
        <begin position="397"/>
        <end position="451"/>
    </location>
</feature>
<evidence type="ECO:0000256" key="2">
    <source>
        <dbReference type="SAM" id="Phobius"/>
    </source>
</evidence>
<name>A6DPA3_9BACT</name>
<protein>
    <submittedName>
        <fullName evidence="4">Band 7 protein</fullName>
    </submittedName>
</protein>
<feature type="domain" description="Band 7" evidence="3">
    <location>
        <begin position="241"/>
        <end position="404"/>
    </location>
</feature>
<sequence>MFIFVVGLLTLAIGLVIPILLGDKMDGVIKVFFRVAAGVIALVLVVASTAIYVEDDQAGIVIVKFGKDLPVGQIIATDGEKGPQARVLPPGWHFLYWPWLYDLKTVDNMTIPQGNVGVVESMDGAKPLPKGEIFAQEWENPVDMLNAQMFMKEGHKGPQLTVLTPGQYRYNPRLFKITVKKALEVPIGTVAVIKANAGKKYDDSQKISLVNGVPIVPTGFRGIWNKALSPNAYYLHPDAFVVTLVQTTNRVYNYVQKNSITVKTSDSFEFPVDVRVSVKISAEDAPYVVAMLANPDADLDRNGFVVLEDRVILPTIRAIFRNNAESRGAIQYVQERSQIEESATATFAEKLASYRVTTDGVYVADIGIRDTEEGKKLLSTQTDKEVAKQEVDTFKVQQTAEIERAQVVKAKEDAEQEQLKAKARAKVDIAEQEAQAEIKLAEGRAQAYMKKMEALGGVDNFVKLEMLRLAMEQWDGKVPEILLMGGGDASSSEAVNSLIMKKLQADKK</sequence>
<dbReference type="Proteomes" id="UP000004947">
    <property type="component" value="Unassembled WGS sequence"/>
</dbReference>
<dbReference type="EMBL" id="ABCK01000015">
    <property type="protein sequence ID" value="EDM26635.1"/>
    <property type="molecule type" value="Genomic_DNA"/>
</dbReference>
<evidence type="ECO:0000313" key="5">
    <source>
        <dbReference type="Proteomes" id="UP000004947"/>
    </source>
</evidence>
<keyword evidence="5" id="KW-1185">Reference proteome</keyword>
<keyword evidence="2" id="KW-0472">Membrane</keyword>
<keyword evidence="1" id="KW-0175">Coiled coil</keyword>
<dbReference type="InterPro" id="IPR001107">
    <property type="entry name" value="Band_7"/>
</dbReference>
<feature type="transmembrane region" description="Helical" evidence="2">
    <location>
        <begin position="32"/>
        <end position="53"/>
    </location>
</feature>
<organism evidence="4 5">
    <name type="scientific">Lentisphaera araneosa HTCC2155</name>
    <dbReference type="NCBI Taxonomy" id="313628"/>
    <lineage>
        <taxon>Bacteria</taxon>
        <taxon>Pseudomonadati</taxon>
        <taxon>Lentisphaerota</taxon>
        <taxon>Lentisphaeria</taxon>
        <taxon>Lentisphaerales</taxon>
        <taxon>Lentisphaeraceae</taxon>
        <taxon>Lentisphaera</taxon>
    </lineage>
</organism>
<dbReference type="AlphaFoldDB" id="A6DPA3"/>
<dbReference type="Pfam" id="PF01145">
    <property type="entry name" value="Band_7"/>
    <property type="match status" value="1"/>
</dbReference>
<gene>
    <name evidence="4" type="ORF">LNTAR_02467</name>
</gene>
<accession>A6DPA3</accession>
<dbReference type="STRING" id="313628.LNTAR_02467"/>
<keyword evidence="2" id="KW-0812">Transmembrane</keyword>
<dbReference type="eggNOG" id="COG0330">
    <property type="taxonomic scope" value="Bacteria"/>
</dbReference>
<keyword evidence="2" id="KW-1133">Transmembrane helix</keyword>
<evidence type="ECO:0000313" key="4">
    <source>
        <dbReference type="EMBL" id="EDM26635.1"/>
    </source>
</evidence>
<reference evidence="4 5" key="1">
    <citation type="journal article" date="2010" name="J. Bacteriol.">
        <title>Genome sequence of Lentisphaera araneosa HTCC2155T, the type species of the order Lentisphaerales in the phylum Lentisphaerae.</title>
        <authorList>
            <person name="Thrash J.C."/>
            <person name="Cho J.C."/>
            <person name="Vergin K.L."/>
            <person name="Morris R.M."/>
            <person name="Giovannoni S.J."/>
        </authorList>
    </citation>
    <scope>NUCLEOTIDE SEQUENCE [LARGE SCALE GENOMIC DNA]</scope>
    <source>
        <strain evidence="4 5">HTCC2155</strain>
    </source>
</reference>
<dbReference type="RefSeq" id="WP_007279686.1">
    <property type="nucleotide sequence ID" value="NZ_ABCK01000015.1"/>
</dbReference>